<keyword evidence="1" id="KW-0328">Glycosyltransferase</keyword>
<proteinExistence type="inferred from homology"/>
<evidence type="ECO:0000313" key="6">
    <source>
        <dbReference type="EMBL" id="BBB91611.1"/>
    </source>
</evidence>
<evidence type="ECO:0000256" key="4">
    <source>
        <dbReference type="ARBA" id="ARBA00044042"/>
    </source>
</evidence>
<dbReference type="Proteomes" id="UP000276437">
    <property type="component" value="Chromosome"/>
</dbReference>
<keyword evidence="7" id="KW-1185">Reference proteome</keyword>
<dbReference type="InterPro" id="IPR002201">
    <property type="entry name" value="Glyco_trans_9"/>
</dbReference>
<dbReference type="SUPFAM" id="SSF53756">
    <property type="entry name" value="UDP-Glycosyltransferase/glycogen phosphorylase"/>
    <property type="match status" value="1"/>
</dbReference>
<sequence length="353" mass="39057">MTQYKNIQYKNILVHSLVNIGDVLLSTSAVALLKKTYPQAKVTMMVRPVAAGLIRNNPVVDNVIVYDYKAKHKSVASMLKMAGTLREQKFDLAVSFDRKLRPALLTWLAGIPVRVGPDRVFGDKPSHVTKLFTHTVKIPHDIVNTLQAETYQAIVRGFSGATGSCKPVMAKIMPANEKKARELFATLPLRKNKIALCVKGTFPLKTWPKERFAEVIDRLFWKIDAAFFIVGAPEDKDYAAEVIALAKTPVANFCGRTELGDLAAVLKQTDLFITVDTGATHIGATQDVPMVVIYGCTSPKRWHPLSDNTVVLTTDEACCPCAVSADQCPEHQCMNGISVNRVLEKIYELTEER</sequence>
<dbReference type="AlphaFoldDB" id="A0A348AKL3"/>
<dbReference type="GO" id="GO:0009244">
    <property type="term" value="P:lipopolysaccharide core region biosynthetic process"/>
    <property type="evidence" value="ECO:0007669"/>
    <property type="project" value="TreeGrafter"/>
</dbReference>
<dbReference type="OrthoDB" id="1663557at2"/>
<dbReference type="GO" id="GO:0008713">
    <property type="term" value="F:ADP-heptose-lipopolysaccharide heptosyltransferase activity"/>
    <property type="evidence" value="ECO:0007669"/>
    <property type="project" value="UniProtKB-EC"/>
</dbReference>
<dbReference type="EMBL" id="AP018449">
    <property type="protein sequence ID" value="BBB91611.1"/>
    <property type="molecule type" value="Genomic_DNA"/>
</dbReference>
<dbReference type="EC" id="2.4.99.24" evidence="4"/>
<dbReference type="NCBIfam" id="TIGR02195">
    <property type="entry name" value="heptsyl_trn_II"/>
    <property type="match status" value="1"/>
</dbReference>
<comment type="similarity">
    <text evidence="3">Belongs to the glycosyltransferase 9 family.</text>
</comment>
<evidence type="ECO:0000256" key="5">
    <source>
        <dbReference type="ARBA" id="ARBA00047503"/>
    </source>
</evidence>
<dbReference type="InterPro" id="IPR051199">
    <property type="entry name" value="LPS_LOS_Heptosyltrfase"/>
</dbReference>
<gene>
    <name evidence="6" type="primary">rfaQ_4</name>
    <name evidence="6" type="ORF">MAMMFC1_02295</name>
</gene>
<evidence type="ECO:0000256" key="3">
    <source>
        <dbReference type="ARBA" id="ARBA00043995"/>
    </source>
</evidence>
<protein>
    <recommendedName>
        <fullName evidence="4">lipopolysaccharide heptosyltransferase II</fullName>
        <ecNumber evidence="4">2.4.99.24</ecNumber>
    </recommendedName>
</protein>
<evidence type="ECO:0000256" key="1">
    <source>
        <dbReference type="ARBA" id="ARBA00022676"/>
    </source>
</evidence>
<dbReference type="GO" id="GO:0005829">
    <property type="term" value="C:cytosol"/>
    <property type="evidence" value="ECO:0007669"/>
    <property type="project" value="TreeGrafter"/>
</dbReference>
<dbReference type="KEGG" id="mana:MAMMFC1_02295"/>
<dbReference type="PANTHER" id="PTHR30160:SF7">
    <property type="entry name" value="ADP-HEPTOSE--LPS HEPTOSYLTRANSFERASE 2"/>
    <property type="match status" value="1"/>
</dbReference>
<dbReference type="Pfam" id="PF01075">
    <property type="entry name" value="Glyco_transf_9"/>
    <property type="match status" value="1"/>
</dbReference>
<evidence type="ECO:0000256" key="2">
    <source>
        <dbReference type="ARBA" id="ARBA00022679"/>
    </source>
</evidence>
<organism evidence="6 7">
    <name type="scientific">Methylomusa anaerophila</name>
    <dbReference type="NCBI Taxonomy" id="1930071"/>
    <lineage>
        <taxon>Bacteria</taxon>
        <taxon>Bacillati</taxon>
        <taxon>Bacillota</taxon>
        <taxon>Negativicutes</taxon>
        <taxon>Selenomonadales</taxon>
        <taxon>Sporomusaceae</taxon>
        <taxon>Methylomusa</taxon>
    </lineage>
</organism>
<dbReference type="Gene3D" id="3.40.50.2000">
    <property type="entry name" value="Glycogen Phosphorylase B"/>
    <property type="match status" value="2"/>
</dbReference>
<dbReference type="PANTHER" id="PTHR30160">
    <property type="entry name" value="TETRAACYLDISACCHARIDE 4'-KINASE-RELATED"/>
    <property type="match status" value="1"/>
</dbReference>
<dbReference type="InterPro" id="IPR011910">
    <property type="entry name" value="RfaF"/>
</dbReference>
<dbReference type="CDD" id="cd03789">
    <property type="entry name" value="GT9_LPS_heptosyltransferase"/>
    <property type="match status" value="1"/>
</dbReference>
<accession>A0A348AKL3</accession>
<dbReference type="RefSeq" id="WP_126308605.1">
    <property type="nucleotide sequence ID" value="NZ_AP018449.1"/>
</dbReference>
<name>A0A348AKL3_9FIRM</name>
<evidence type="ECO:0000313" key="7">
    <source>
        <dbReference type="Proteomes" id="UP000276437"/>
    </source>
</evidence>
<comment type="catalytic activity">
    <reaction evidence="5">
        <text>an L-alpha-D-Hep-(1-&gt;5)-[alpha-Kdo-(2-&gt;4)]-alpha-Kdo-(2-&gt;6)-lipid A + ADP-L-glycero-beta-D-manno-heptose = an L-alpha-D-Hep-(1-&gt;3)-L-alpha-D-Hep-(1-&gt;5)-[alpha-Kdo-(2-&gt;4)]-alpha-Kdo-(2-&gt;6)-lipid A + ADP + H(+)</text>
        <dbReference type="Rhea" id="RHEA:74071"/>
        <dbReference type="ChEBI" id="CHEBI:15378"/>
        <dbReference type="ChEBI" id="CHEBI:61506"/>
        <dbReference type="ChEBI" id="CHEBI:193068"/>
        <dbReference type="ChEBI" id="CHEBI:193069"/>
        <dbReference type="ChEBI" id="CHEBI:456216"/>
        <dbReference type="EC" id="2.4.99.24"/>
    </reaction>
</comment>
<keyword evidence="2 6" id="KW-0808">Transferase</keyword>
<reference evidence="6 7" key="1">
    <citation type="journal article" date="2018" name="Int. J. Syst. Evol. Microbiol.">
        <title>Methylomusa anaerophila gen. nov., sp. nov., an anaerobic methanol-utilizing bacterium isolated from a microbial fuel cell.</title>
        <authorList>
            <person name="Amano N."/>
            <person name="Yamamuro A."/>
            <person name="Miyahara M."/>
            <person name="Kouzuma A."/>
            <person name="Abe T."/>
            <person name="Watanabe K."/>
        </authorList>
    </citation>
    <scope>NUCLEOTIDE SEQUENCE [LARGE SCALE GENOMIC DNA]</scope>
    <source>
        <strain evidence="6 7">MMFC1</strain>
    </source>
</reference>